<dbReference type="OrthoDB" id="1799138at2"/>
<dbReference type="Proteomes" id="UP000006346">
    <property type="component" value="Chromosome"/>
</dbReference>
<dbReference type="KEGG" id="dor:Desor_0862"/>
<organism evidence="1 2">
    <name type="scientific">Desulfosporosinus orientis (strain ATCC 19365 / DSM 765 / NCIMB 8382 / VKM B-1628 / Singapore I)</name>
    <name type="common">Desulfotomaculum orientis</name>
    <dbReference type="NCBI Taxonomy" id="768706"/>
    <lineage>
        <taxon>Bacteria</taxon>
        <taxon>Bacillati</taxon>
        <taxon>Bacillota</taxon>
        <taxon>Clostridia</taxon>
        <taxon>Eubacteriales</taxon>
        <taxon>Desulfitobacteriaceae</taxon>
        <taxon>Desulfosporosinus</taxon>
    </lineage>
</organism>
<dbReference type="EMBL" id="CP003108">
    <property type="protein sequence ID" value="AET66543.1"/>
    <property type="molecule type" value="Genomic_DNA"/>
</dbReference>
<gene>
    <name evidence="1" type="ordered locus">Desor_0862</name>
</gene>
<protein>
    <recommendedName>
        <fullName evidence="3">Tetratricopeptide repeat protein</fullName>
    </recommendedName>
</protein>
<keyword evidence="2" id="KW-1185">Reference proteome</keyword>
<dbReference type="PATRIC" id="fig|768706.3.peg.833"/>
<dbReference type="AlphaFoldDB" id="G7WCK5"/>
<name>G7WCK5_DESOD</name>
<accession>G7WCK5</accession>
<evidence type="ECO:0000313" key="1">
    <source>
        <dbReference type="EMBL" id="AET66543.1"/>
    </source>
</evidence>
<dbReference type="STRING" id="768706.Desor_0862"/>
<proteinExistence type="predicted"/>
<reference evidence="1 2" key="2">
    <citation type="journal article" date="2012" name="J. Bacteriol.">
        <title>Complete genome sequences of Desulfosporosinus orientis DSM765T, Desulfosporosinus youngiae DSM17734T, Desulfosporosinus meridiei DSM13257T, and Desulfosporosinus acidiphilus DSM22704T.</title>
        <authorList>
            <person name="Pester M."/>
            <person name="Brambilla E."/>
            <person name="Alazard D."/>
            <person name="Rattei T."/>
            <person name="Weinmaier T."/>
            <person name="Han J."/>
            <person name="Lucas S."/>
            <person name="Lapidus A."/>
            <person name="Cheng J.F."/>
            <person name="Goodwin L."/>
            <person name="Pitluck S."/>
            <person name="Peters L."/>
            <person name="Ovchinnikova G."/>
            <person name="Teshima H."/>
            <person name="Detter J.C."/>
            <person name="Han C.S."/>
            <person name="Tapia R."/>
            <person name="Land M.L."/>
            <person name="Hauser L."/>
            <person name="Kyrpides N.C."/>
            <person name="Ivanova N.N."/>
            <person name="Pagani I."/>
            <person name="Huntmann M."/>
            <person name="Wei C.L."/>
            <person name="Davenport K.W."/>
            <person name="Daligault H."/>
            <person name="Chain P.S."/>
            <person name="Chen A."/>
            <person name="Mavromatis K."/>
            <person name="Markowitz V."/>
            <person name="Szeto E."/>
            <person name="Mikhailova N."/>
            <person name="Pati A."/>
            <person name="Wagner M."/>
            <person name="Woyke T."/>
            <person name="Ollivier B."/>
            <person name="Klenk H.P."/>
            <person name="Spring S."/>
            <person name="Loy A."/>
        </authorList>
    </citation>
    <scope>NUCLEOTIDE SEQUENCE [LARGE SCALE GENOMIC DNA]</scope>
    <source>
        <strain evidence="2">ATCC 19365 / DSM 765 / NCIMB 8382 / VKM B-1628</strain>
    </source>
</reference>
<reference evidence="2" key="1">
    <citation type="submission" date="2011-11" db="EMBL/GenBank/DDBJ databases">
        <title>Complete sequence of Desulfosporosinus orientis DSM 765.</title>
        <authorList>
            <person name="Lucas S."/>
            <person name="Han J."/>
            <person name="Lapidus A."/>
            <person name="Cheng J.-F."/>
            <person name="Goodwin L."/>
            <person name="Pitluck S."/>
            <person name="Peters L."/>
            <person name="Ovchinnikova G."/>
            <person name="Teshima H."/>
            <person name="Detter J.C."/>
            <person name="Han C."/>
            <person name="Tapia R."/>
            <person name="Land M."/>
            <person name="Hauser L."/>
            <person name="Kyrpides N."/>
            <person name="Ivanova N."/>
            <person name="Pagani I."/>
            <person name="Pester M."/>
            <person name="Spring S."/>
            <person name="Ollivier B."/>
            <person name="Rattei T."/>
            <person name="Klenk H.-P."/>
            <person name="Wagner M."/>
            <person name="Loy A."/>
            <person name="Woyke T."/>
        </authorList>
    </citation>
    <scope>NUCLEOTIDE SEQUENCE [LARGE SCALE GENOMIC DNA]</scope>
    <source>
        <strain evidence="2">ATCC 19365 / DSM 765 / NCIMB 8382 / VKM B-1628</strain>
    </source>
</reference>
<evidence type="ECO:0000313" key="2">
    <source>
        <dbReference type="Proteomes" id="UP000006346"/>
    </source>
</evidence>
<dbReference type="HOGENOM" id="CLU_2842555_0_0_9"/>
<sequence length="65" mass="7482">MHIGHTEDDMDQENLALRHLGEGIQKENIGQFHEALNEYMVANVLDPNLEIAQVKIDRLKRKMGL</sequence>
<dbReference type="RefSeq" id="WP_014183368.1">
    <property type="nucleotide sequence ID" value="NC_016584.1"/>
</dbReference>
<evidence type="ECO:0008006" key="3">
    <source>
        <dbReference type="Google" id="ProtNLM"/>
    </source>
</evidence>